<comment type="caution">
    <text evidence="5">The sequence shown here is derived from an EMBL/GenBank/DDBJ whole genome shotgun (WGS) entry which is preliminary data.</text>
</comment>
<dbReference type="PROSITE" id="PS50123">
    <property type="entry name" value="CHER"/>
    <property type="match status" value="1"/>
</dbReference>
<dbReference type="InterPro" id="IPR000780">
    <property type="entry name" value="CheR_MeTrfase"/>
</dbReference>
<evidence type="ECO:0000313" key="6">
    <source>
        <dbReference type="Proteomes" id="UP000295632"/>
    </source>
</evidence>
<dbReference type="Proteomes" id="UP000295632">
    <property type="component" value="Unassembled WGS sequence"/>
</dbReference>
<dbReference type="InterPro" id="IPR050903">
    <property type="entry name" value="Bact_Chemotaxis_MeTrfase"/>
</dbReference>
<sequence length="255" mass="30028">MDDYQQFVQRYKERTGLDLTLYKEKQMKRRLITLRDKLGFENFHDVITAISSDASLEEMLSDKVTINVSEFYRNSDRWKELEERLLPQMMSERKRPIRIWSAACSTGEEPYTLAMISERIRCKVQILATDIDQKVLNKAREATYKAHAIKQVPPDVLTLFFESNDNEWRVQTKKLPPVTFDVHDLLRNDYPQGQDLIVCRNVCIYFTEEAKALVYKKFADALTSGGLLFVGSTEQIFRPERYGLRHESSFFYRKL</sequence>
<name>A0A4R6U5N1_9BACI</name>
<dbReference type="InterPro" id="IPR022641">
    <property type="entry name" value="CheR_N"/>
</dbReference>
<accession>A0A4R6U5N1</accession>
<dbReference type="Gene3D" id="3.40.50.150">
    <property type="entry name" value="Vaccinia Virus protein VP39"/>
    <property type="match status" value="1"/>
</dbReference>
<dbReference type="Pfam" id="PF03705">
    <property type="entry name" value="CheR_N"/>
    <property type="match status" value="1"/>
</dbReference>
<dbReference type="SUPFAM" id="SSF53335">
    <property type="entry name" value="S-adenosyl-L-methionine-dependent methyltransferases"/>
    <property type="match status" value="1"/>
</dbReference>
<reference evidence="5 6" key="1">
    <citation type="submission" date="2019-03" db="EMBL/GenBank/DDBJ databases">
        <title>Genomic Encyclopedia of Type Strains, Phase IV (KMG-IV): sequencing the most valuable type-strain genomes for metagenomic binning, comparative biology and taxonomic classification.</title>
        <authorList>
            <person name="Goeker M."/>
        </authorList>
    </citation>
    <scope>NUCLEOTIDE SEQUENCE [LARGE SCALE GENOMIC DNA]</scope>
    <source>
        <strain evidence="5 6">DSM 28697</strain>
    </source>
</reference>
<dbReference type="EMBL" id="SNYJ01000003">
    <property type="protein sequence ID" value="TDQ41531.1"/>
    <property type="molecule type" value="Genomic_DNA"/>
</dbReference>
<dbReference type="SUPFAM" id="SSF47757">
    <property type="entry name" value="Chemotaxis receptor methyltransferase CheR, N-terminal domain"/>
    <property type="match status" value="1"/>
</dbReference>
<dbReference type="PRINTS" id="PR00996">
    <property type="entry name" value="CHERMTFRASE"/>
</dbReference>
<evidence type="ECO:0000256" key="3">
    <source>
        <dbReference type="ARBA" id="ARBA00022691"/>
    </source>
</evidence>
<dbReference type="InterPro" id="IPR029063">
    <property type="entry name" value="SAM-dependent_MTases_sf"/>
</dbReference>
<protein>
    <submittedName>
        <fullName evidence="5">Chemotaxis protein methyltransferase CheR</fullName>
    </submittedName>
</protein>
<evidence type="ECO:0000256" key="2">
    <source>
        <dbReference type="ARBA" id="ARBA00022679"/>
    </source>
</evidence>
<evidence type="ECO:0000256" key="1">
    <source>
        <dbReference type="ARBA" id="ARBA00022603"/>
    </source>
</evidence>
<keyword evidence="3" id="KW-0949">S-adenosyl-L-methionine</keyword>
<dbReference type="GO" id="GO:0032259">
    <property type="term" value="P:methylation"/>
    <property type="evidence" value="ECO:0007669"/>
    <property type="project" value="UniProtKB-KW"/>
</dbReference>
<gene>
    <name evidence="5" type="ORF">EV213_103109</name>
</gene>
<dbReference type="PANTHER" id="PTHR24422">
    <property type="entry name" value="CHEMOTAXIS PROTEIN METHYLTRANSFERASE"/>
    <property type="match status" value="1"/>
</dbReference>
<dbReference type="PANTHER" id="PTHR24422:SF19">
    <property type="entry name" value="CHEMOTAXIS PROTEIN METHYLTRANSFERASE"/>
    <property type="match status" value="1"/>
</dbReference>
<dbReference type="InterPro" id="IPR022642">
    <property type="entry name" value="CheR_C"/>
</dbReference>
<organism evidence="5 6">
    <name type="scientific">Aureibacillus halotolerans</name>
    <dbReference type="NCBI Taxonomy" id="1508390"/>
    <lineage>
        <taxon>Bacteria</taxon>
        <taxon>Bacillati</taxon>
        <taxon>Bacillota</taxon>
        <taxon>Bacilli</taxon>
        <taxon>Bacillales</taxon>
        <taxon>Bacillaceae</taxon>
        <taxon>Aureibacillus</taxon>
    </lineage>
</organism>
<feature type="domain" description="CheR-type methyltransferase" evidence="4">
    <location>
        <begin position="1"/>
        <end position="255"/>
    </location>
</feature>
<dbReference type="SMART" id="SM00138">
    <property type="entry name" value="MeTrc"/>
    <property type="match status" value="1"/>
</dbReference>
<dbReference type="AlphaFoldDB" id="A0A4R6U5N1"/>
<keyword evidence="2 5" id="KW-0808">Transferase</keyword>
<evidence type="ECO:0000313" key="5">
    <source>
        <dbReference type="EMBL" id="TDQ41531.1"/>
    </source>
</evidence>
<proteinExistence type="predicted"/>
<keyword evidence="6" id="KW-1185">Reference proteome</keyword>
<dbReference type="Pfam" id="PF01739">
    <property type="entry name" value="CheR"/>
    <property type="match status" value="1"/>
</dbReference>
<keyword evidence="1 5" id="KW-0489">Methyltransferase</keyword>
<evidence type="ECO:0000259" key="4">
    <source>
        <dbReference type="PROSITE" id="PS50123"/>
    </source>
</evidence>
<dbReference type="OrthoDB" id="9816309at2"/>
<dbReference type="GO" id="GO:0008757">
    <property type="term" value="F:S-adenosylmethionine-dependent methyltransferase activity"/>
    <property type="evidence" value="ECO:0007669"/>
    <property type="project" value="InterPro"/>
</dbReference>